<dbReference type="AlphaFoldDB" id="A0A8T2SRC8"/>
<dbReference type="Proteomes" id="UP000825935">
    <property type="component" value="Chromosome 18"/>
</dbReference>
<evidence type="ECO:0000313" key="2">
    <source>
        <dbReference type="Proteomes" id="UP000825935"/>
    </source>
</evidence>
<keyword evidence="2" id="KW-1185">Reference proteome</keyword>
<comment type="caution">
    <text evidence="1">The sequence shown here is derived from an EMBL/GenBank/DDBJ whole genome shotgun (WGS) entry which is preliminary data.</text>
</comment>
<sequence>MGASEIISWRLGSCRCEIVISVDDHIGKLAWELLKSNREARMGGSEIKSALAGSPRALTSFLFARLNTMGLYKSNLLVTGDLHIRIRMGGCPNFYGSFTFLLDKQSIFGFSRMCKCRMKGKF</sequence>
<reference evidence="1" key="1">
    <citation type="submission" date="2021-08" db="EMBL/GenBank/DDBJ databases">
        <title>WGS assembly of Ceratopteris richardii.</title>
        <authorList>
            <person name="Marchant D.B."/>
            <person name="Chen G."/>
            <person name="Jenkins J."/>
            <person name="Shu S."/>
            <person name="Leebens-Mack J."/>
            <person name="Grimwood J."/>
            <person name="Schmutz J."/>
            <person name="Soltis P."/>
            <person name="Soltis D."/>
            <person name="Chen Z.-H."/>
        </authorList>
    </citation>
    <scope>NUCLEOTIDE SEQUENCE</scope>
    <source>
        <strain evidence="1">Whitten #5841</strain>
        <tissue evidence="1">Leaf</tissue>
    </source>
</reference>
<accession>A0A8T2SRC8</accession>
<evidence type="ECO:0000313" key="1">
    <source>
        <dbReference type="EMBL" id="KAH7365802.1"/>
    </source>
</evidence>
<protein>
    <submittedName>
        <fullName evidence="1">Uncharacterized protein</fullName>
    </submittedName>
</protein>
<organism evidence="1 2">
    <name type="scientific">Ceratopteris richardii</name>
    <name type="common">Triangle waterfern</name>
    <dbReference type="NCBI Taxonomy" id="49495"/>
    <lineage>
        <taxon>Eukaryota</taxon>
        <taxon>Viridiplantae</taxon>
        <taxon>Streptophyta</taxon>
        <taxon>Embryophyta</taxon>
        <taxon>Tracheophyta</taxon>
        <taxon>Polypodiopsida</taxon>
        <taxon>Polypodiidae</taxon>
        <taxon>Polypodiales</taxon>
        <taxon>Pteridineae</taxon>
        <taxon>Pteridaceae</taxon>
        <taxon>Parkerioideae</taxon>
        <taxon>Ceratopteris</taxon>
    </lineage>
</organism>
<dbReference type="EMBL" id="CM035423">
    <property type="protein sequence ID" value="KAH7365802.1"/>
    <property type="molecule type" value="Genomic_DNA"/>
</dbReference>
<gene>
    <name evidence="1" type="ORF">KP509_18G047400</name>
</gene>
<name>A0A8T2SRC8_CERRI</name>
<proteinExistence type="predicted"/>